<evidence type="ECO:0000313" key="1">
    <source>
        <dbReference type="EMBL" id="MBW74874.1"/>
    </source>
</evidence>
<accession>A0A2M4DBC0</accession>
<organism evidence="1">
    <name type="scientific">Anopheles darlingi</name>
    <name type="common">Mosquito</name>
    <dbReference type="NCBI Taxonomy" id="43151"/>
    <lineage>
        <taxon>Eukaryota</taxon>
        <taxon>Metazoa</taxon>
        <taxon>Ecdysozoa</taxon>
        <taxon>Arthropoda</taxon>
        <taxon>Hexapoda</taxon>
        <taxon>Insecta</taxon>
        <taxon>Pterygota</taxon>
        <taxon>Neoptera</taxon>
        <taxon>Endopterygota</taxon>
        <taxon>Diptera</taxon>
        <taxon>Nematocera</taxon>
        <taxon>Culicoidea</taxon>
        <taxon>Culicidae</taxon>
        <taxon>Anophelinae</taxon>
        <taxon>Anopheles</taxon>
    </lineage>
</organism>
<sequence>MVISLLFPIPNGLGASLLGALLWELISTAFFRPDELIASESESFAAVLVDGVWHTRGAHSLRKQEEL</sequence>
<name>A0A2M4DBC0_ANODA</name>
<dbReference type="AlphaFoldDB" id="A0A2M4DBC0"/>
<proteinExistence type="predicted"/>
<reference evidence="1" key="1">
    <citation type="submission" date="2018-01" db="EMBL/GenBank/DDBJ databases">
        <title>An insight into the sialome of Amazonian anophelines.</title>
        <authorList>
            <person name="Ribeiro J.M."/>
            <person name="Scarpassa V."/>
            <person name="Calvo E."/>
        </authorList>
    </citation>
    <scope>NUCLEOTIDE SEQUENCE</scope>
</reference>
<dbReference type="EMBL" id="GGFL01010696">
    <property type="protein sequence ID" value="MBW74874.1"/>
    <property type="molecule type" value="Transcribed_RNA"/>
</dbReference>
<protein>
    <submittedName>
        <fullName evidence="1">Putative secreted protein</fullName>
    </submittedName>
</protein>